<accession>A0A7Y6ITD9</accession>
<evidence type="ECO:0000313" key="3">
    <source>
        <dbReference type="EMBL" id="NUW43768.1"/>
    </source>
</evidence>
<dbReference type="Proteomes" id="UP000546126">
    <property type="component" value="Unassembled WGS sequence"/>
</dbReference>
<reference evidence="3 4" key="1">
    <citation type="submission" date="2020-06" db="EMBL/GenBank/DDBJ databases">
        <authorList>
            <person name="Chanama M."/>
        </authorList>
    </citation>
    <scope>NUCLEOTIDE SEQUENCE [LARGE SCALE GENOMIC DNA]</scope>
    <source>
        <strain evidence="3 4">TBRC6557</strain>
    </source>
</reference>
<dbReference type="Gene3D" id="2.60.120.10">
    <property type="entry name" value="Jelly Rolls"/>
    <property type="match status" value="1"/>
</dbReference>
<dbReference type="InterPro" id="IPR045641">
    <property type="entry name" value="SrpI-like"/>
</dbReference>
<dbReference type="InterPro" id="IPR018488">
    <property type="entry name" value="cNMP-bd_CS"/>
</dbReference>
<evidence type="ECO:0000256" key="1">
    <source>
        <dbReference type="SAM" id="MobiDB-lite"/>
    </source>
</evidence>
<dbReference type="InterPro" id="IPR049817">
    <property type="entry name" value="Encap_f2b"/>
</dbReference>
<sequence length="498" mass="53763">MEGAGLTEQQRDAARQSLGTEAVPQSLGTEAARLLATTTKTPPQAREITPRWLTRVLPWVEVAGAVYRVNRRHTYPVGGGRVGFAFEGARVRVIPPSLAELPPLGGYDDAAVLERLAGLFEQREYAPGEAVVRAGEPADGLVLLAHGKAVRLERGPYGDALVRATLSAGDHAGAERSWAASLGAAERSGAGPSGAEGRWPYTLEARTPCTVLYLPWEAFDALADRSPSLRARLDRHRAELARPRNKHGEAAIAVAAGHRGEPVLPGTFADYDPGPREYELSVSQAVLRVHTRVADLFSEPMDQTEQQLRLTVEAVLEAQEHALVNDPGFGLLHNVDPRQRLPTRGGPPTPDDLDELLSRRKKTRYFLAHPAAIAAFGRECNRRGVHPEPVTVEGRALPAWRGVPILPCDKLPVSRAGTTAILAFRTGEDDQGVVGLRQTGLPGERLPGLSVRRTGIDERAITSYLVSAHYSAAVLVPDALGMLTDVQVHDQRFTSATE</sequence>
<comment type="caution">
    <text evidence="3">The sequence shown here is derived from an EMBL/GenBank/DDBJ whole genome shotgun (WGS) entry which is preliminary data.</text>
</comment>
<dbReference type="PANTHER" id="PTHR24567">
    <property type="entry name" value="CRP FAMILY TRANSCRIPTIONAL REGULATORY PROTEIN"/>
    <property type="match status" value="1"/>
</dbReference>
<protein>
    <submittedName>
        <fullName evidence="3">Cyclic nucleotide-binding domain-containing protein</fullName>
    </submittedName>
</protein>
<keyword evidence="4" id="KW-1185">Reference proteome</keyword>
<dbReference type="AlphaFoldDB" id="A0A7Y6ITD9"/>
<organism evidence="3 4">
    <name type="scientific">Nonomuraea rhodomycinica</name>
    <dbReference type="NCBI Taxonomy" id="1712872"/>
    <lineage>
        <taxon>Bacteria</taxon>
        <taxon>Bacillati</taxon>
        <taxon>Actinomycetota</taxon>
        <taxon>Actinomycetes</taxon>
        <taxon>Streptosporangiales</taxon>
        <taxon>Streptosporangiaceae</taxon>
        <taxon>Nonomuraea</taxon>
    </lineage>
</organism>
<feature type="region of interest" description="Disordered" evidence="1">
    <location>
        <begin position="1"/>
        <end position="23"/>
    </location>
</feature>
<dbReference type="Pfam" id="PF00027">
    <property type="entry name" value="cNMP_binding"/>
    <property type="match status" value="1"/>
</dbReference>
<dbReference type="PROSITE" id="PS50042">
    <property type="entry name" value="CNMP_BINDING_3"/>
    <property type="match status" value="1"/>
</dbReference>
<feature type="domain" description="Cyclic nucleotide-binding" evidence="2">
    <location>
        <begin position="109"/>
        <end position="173"/>
    </location>
</feature>
<dbReference type="InterPro" id="IPR050397">
    <property type="entry name" value="Env_Response_Regulators"/>
</dbReference>
<dbReference type="Pfam" id="PF19307">
    <property type="entry name" value="SrpI-like"/>
    <property type="match status" value="1"/>
</dbReference>
<evidence type="ECO:0000313" key="4">
    <source>
        <dbReference type="Proteomes" id="UP000546126"/>
    </source>
</evidence>
<dbReference type="InterPro" id="IPR000595">
    <property type="entry name" value="cNMP-bd_dom"/>
</dbReference>
<dbReference type="PANTHER" id="PTHR24567:SF74">
    <property type="entry name" value="HTH-TYPE TRANSCRIPTIONAL REGULATOR ARCR"/>
    <property type="match status" value="1"/>
</dbReference>
<dbReference type="SMART" id="SM00100">
    <property type="entry name" value="cNMP"/>
    <property type="match status" value="1"/>
</dbReference>
<dbReference type="PROSITE" id="PS00888">
    <property type="entry name" value="CNMP_BINDING_1"/>
    <property type="match status" value="1"/>
</dbReference>
<dbReference type="CDD" id="cd00038">
    <property type="entry name" value="CAP_ED"/>
    <property type="match status" value="1"/>
</dbReference>
<dbReference type="InterPro" id="IPR014710">
    <property type="entry name" value="RmlC-like_jellyroll"/>
</dbReference>
<dbReference type="GO" id="GO:0005829">
    <property type="term" value="C:cytosol"/>
    <property type="evidence" value="ECO:0007669"/>
    <property type="project" value="TreeGrafter"/>
</dbReference>
<dbReference type="InterPro" id="IPR018490">
    <property type="entry name" value="cNMP-bd_dom_sf"/>
</dbReference>
<dbReference type="EMBL" id="JABWGO010000007">
    <property type="protein sequence ID" value="NUW43768.1"/>
    <property type="molecule type" value="Genomic_DNA"/>
</dbReference>
<gene>
    <name evidence="3" type="ORF">HT134_27085</name>
</gene>
<proteinExistence type="predicted"/>
<dbReference type="GO" id="GO:0003700">
    <property type="term" value="F:DNA-binding transcription factor activity"/>
    <property type="evidence" value="ECO:0007669"/>
    <property type="project" value="TreeGrafter"/>
</dbReference>
<name>A0A7Y6ITD9_9ACTN</name>
<dbReference type="NCBIfam" id="NF041163">
    <property type="entry name" value="encap_f2b"/>
    <property type="match status" value="1"/>
</dbReference>
<dbReference type="SUPFAM" id="SSF51206">
    <property type="entry name" value="cAMP-binding domain-like"/>
    <property type="match status" value="1"/>
</dbReference>
<evidence type="ECO:0000259" key="2">
    <source>
        <dbReference type="PROSITE" id="PS50042"/>
    </source>
</evidence>